<accession>A0A6A6DLA1</accession>
<evidence type="ECO:0000313" key="1">
    <source>
        <dbReference type="EMBL" id="KAF2180241.1"/>
    </source>
</evidence>
<reference evidence="1" key="1">
    <citation type="journal article" date="2020" name="Stud. Mycol.">
        <title>101 Dothideomycetes genomes: a test case for predicting lifestyles and emergence of pathogens.</title>
        <authorList>
            <person name="Haridas S."/>
            <person name="Albert R."/>
            <person name="Binder M."/>
            <person name="Bloem J."/>
            <person name="Labutti K."/>
            <person name="Salamov A."/>
            <person name="Andreopoulos B."/>
            <person name="Baker S."/>
            <person name="Barry K."/>
            <person name="Bills G."/>
            <person name="Bluhm B."/>
            <person name="Cannon C."/>
            <person name="Castanera R."/>
            <person name="Culley D."/>
            <person name="Daum C."/>
            <person name="Ezra D."/>
            <person name="Gonzalez J."/>
            <person name="Henrissat B."/>
            <person name="Kuo A."/>
            <person name="Liang C."/>
            <person name="Lipzen A."/>
            <person name="Lutzoni F."/>
            <person name="Magnuson J."/>
            <person name="Mondo S."/>
            <person name="Nolan M."/>
            <person name="Ohm R."/>
            <person name="Pangilinan J."/>
            <person name="Park H.-J."/>
            <person name="Ramirez L."/>
            <person name="Alfaro M."/>
            <person name="Sun H."/>
            <person name="Tritt A."/>
            <person name="Yoshinaga Y."/>
            <person name="Zwiers L.-H."/>
            <person name="Turgeon B."/>
            <person name="Goodwin S."/>
            <person name="Spatafora J."/>
            <person name="Crous P."/>
            <person name="Grigoriev I."/>
        </authorList>
    </citation>
    <scope>NUCLEOTIDE SEQUENCE</scope>
    <source>
        <strain evidence="1">CBS 207.26</strain>
    </source>
</reference>
<name>A0A6A6DLA1_9PEZI</name>
<dbReference type="EMBL" id="ML994659">
    <property type="protein sequence ID" value="KAF2180241.1"/>
    <property type="molecule type" value="Genomic_DNA"/>
</dbReference>
<evidence type="ECO:0000313" key="2">
    <source>
        <dbReference type="Proteomes" id="UP000800200"/>
    </source>
</evidence>
<organism evidence="1 2">
    <name type="scientific">Zopfia rhizophila CBS 207.26</name>
    <dbReference type="NCBI Taxonomy" id="1314779"/>
    <lineage>
        <taxon>Eukaryota</taxon>
        <taxon>Fungi</taxon>
        <taxon>Dikarya</taxon>
        <taxon>Ascomycota</taxon>
        <taxon>Pezizomycotina</taxon>
        <taxon>Dothideomycetes</taxon>
        <taxon>Dothideomycetes incertae sedis</taxon>
        <taxon>Zopfiaceae</taxon>
        <taxon>Zopfia</taxon>
    </lineage>
</organism>
<proteinExistence type="predicted"/>
<dbReference type="Proteomes" id="UP000800200">
    <property type="component" value="Unassembled WGS sequence"/>
</dbReference>
<protein>
    <submittedName>
        <fullName evidence="1">Uncharacterized protein</fullName>
    </submittedName>
</protein>
<dbReference type="AlphaFoldDB" id="A0A6A6DLA1"/>
<gene>
    <name evidence="1" type="ORF">K469DRAFT_291100</name>
</gene>
<sequence length="67" mass="7255">MLALGALCDSAEVCAYLAWPRDARQETPDKLAATTKGLWTGTSTAFGERYCSDLKFSIDNASNLQPL</sequence>
<keyword evidence="2" id="KW-1185">Reference proteome</keyword>